<dbReference type="Proteomes" id="UP001209878">
    <property type="component" value="Unassembled WGS sequence"/>
</dbReference>
<dbReference type="PANTHER" id="PTHR31389:SF4">
    <property type="entry name" value="LD39211P"/>
    <property type="match status" value="1"/>
</dbReference>
<accession>A0AAD9K539</accession>
<protein>
    <submittedName>
        <fullName evidence="1">Uncharacterized protein</fullName>
    </submittedName>
</protein>
<dbReference type="InterPro" id="IPR012444">
    <property type="entry name" value="DUF1647"/>
</dbReference>
<proteinExistence type="predicted"/>
<dbReference type="PANTHER" id="PTHR31389">
    <property type="entry name" value="LD39211P"/>
    <property type="match status" value="1"/>
</dbReference>
<name>A0AAD9K539_RIDPI</name>
<sequence>MADFVFVTAASEDHFLESVDAIASVQSIMPTKQILYFDLGLTKTQIAEVKSWCSVSYQYFDFRDLPDYGTNLYSYAWKAIIIEKALRNHSAIFWIDSSFRLTKPDLTDAYRTALGNGGIVMFIRTDHSNYVATFPDMYRYLVTDVEAQKKIEQLGTGALLIYRTEKVFREVLWWFYLCSLERACILPNAYRFCRLDPKDRYSTHAHCHRFDQSIVNLLLSNIWLTDGKSYTAKEDFFLIRRYVTHTYTVNVCKKTNT</sequence>
<comment type="caution">
    <text evidence="1">The sequence shown here is derived from an EMBL/GenBank/DDBJ whole genome shotgun (WGS) entry which is preliminary data.</text>
</comment>
<evidence type="ECO:0000313" key="1">
    <source>
        <dbReference type="EMBL" id="KAK2165031.1"/>
    </source>
</evidence>
<gene>
    <name evidence="1" type="ORF">NP493_1388g00009</name>
</gene>
<keyword evidence="2" id="KW-1185">Reference proteome</keyword>
<dbReference type="EMBL" id="JAODUO010001385">
    <property type="protein sequence ID" value="KAK2165031.1"/>
    <property type="molecule type" value="Genomic_DNA"/>
</dbReference>
<reference evidence="1" key="1">
    <citation type="journal article" date="2023" name="Mol. Biol. Evol.">
        <title>Third-Generation Sequencing Reveals the Adaptive Role of the Epigenome in Three Deep-Sea Polychaetes.</title>
        <authorList>
            <person name="Perez M."/>
            <person name="Aroh O."/>
            <person name="Sun Y."/>
            <person name="Lan Y."/>
            <person name="Juniper S.K."/>
            <person name="Young C.R."/>
            <person name="Angers B."/>
            <person name="Qian P.Y."/>
        </authorList>
    </citation>
    <scope>NUCLEOTIDE SEQUENCE</scope>
    <source>
        <strain evidence="1">R07B-5</strain>
    </source>
</reference>
<dbReference type="Pfam" id="PF07801">
    <property type="entry name" value="DUF1647"/>
    <property type="match status" value="1"/>
</dbReference>
<evidence type="ECO:0000313" key="2">
    <source>
        <dbReference type="Proteomes" id="UP001209878"/>
    </source>
</evidence>
<organism evidence="1 2">
    <name type="scientific">Ridgeia piscesae</name>
    <name type="common">Tubeworm</name>
    <dbReference type="NCBI Taxonomy" id="27915"/>
    <lineage>
        <taxon>Eukaryota</taxon>
        <taxon>Metazoa</taxon>
        <taxon>Spiralia</taxon>
        <taxon>Lophotrochozoa</taxon>
        <taxon>Annelida</taxon>
        <taxon>Polychaeta</taxon>
        <taxon>Sedentaria</taxon>
        <taxon>Canalipalpata</taxon>
        <taxon>Sabellida</taxon>
        <taxon>Siboglinidae</taxon>
        <taxon>Ridgeia</taxon>
    </lineage>
</organism>
<dbReference type="AlphaFoldDB" id="A0AAD9K539"/>